<keyword evidence="4" id="KW-1133">Transmembrane helix</keyword>
<feature type="chain" id="PRO_5012305142" description="Kelch repeat protein-like protein" evidence="5">
    <location>
        <begin position="19"/>
        <end position="702"/>
    </location>
</feature>
<keyword evidence="1" id="KW-0677">Repeat</keyword>
<keyword evidence="2" id="KW-0408">Iron</keyword>
<evidence type="ECO:0000256" key="4">
    <source>
        <dbReference type="SAM" id="Phobius"/>
    </source>
</evidence>
<evidence type="ECO:0000256" key="1">
    <source>
        <dbReference type="ARBA" id="ARBA00022737"/>
    </source>
</evidence>
<dbReference type="GO" id="GO:0019760">
    <property type="term" value="P:glucosinolate metabolic process"/>
    <property type="evidence" value="ECO:0007669"/>
    <property type="project" value="UniProtKB-ARBA"/>
</dbReference>
<protein>
    <recommendedName>
        <fullName evidence="8">Kelch repeat protein-like protein</fullName>
    </recommendedName>
</protein>
<dbReference type="EMBL" id="MCFA01000005">
    <property type="protein sequence ID" value="ORY18722.1"/>
    <property type="molecule type" value="Genomic_DNA"/>
</dbReference>
<feature type="compositionally biased region" description="Polar residues" evidence="3">
    <location>
        <begin position="665"/>
        <end position="677"/>
    </location>
</feature>
<dbReference type="OrthoDB" id="10251809at2759"/>
<evidence type="ECO:0000256" key="2">
    <source>
        <dbReference type="ARBA" id="ARBA00023004"/>
    </source>
</evidence>
<dbReference type="InterPro" id="IPR015915">
    <property type="entry name" value="Kelch-typ_b-propeller"/>
</dbReference>
<feature type="region of interest" description="Disordered" evidence="3">
    <location>
        <begin position="658"/>
        <end position="677"/>
    </location>
</feature>
<name>A0A1Y2A868_9PLEO</name>
<dbReference type="PANTHER" id="PTHR47435">
    <property type="entry name" value="KELCH REPEAT PROTEIN (AFU_ORTHOLOGUE AFUA_5G12780)"/>
    <property type="match status" value="1"/>
</dbReference>
<dbReference type="Gene3D" id="2.120.10.80">
    <property type="entry name" value="Kelch-type beta propeller"/>
    <property type="match status" value="1"/>
</dbReference>
<feature type="compositionally biased region" description="Polar residues" evidence="3">
    <location>
        <begin position="578"/>
        <end position="603"/>
    </location>
</feature>
<evidence type="ECO:0008006" key="8">
    <source>
        <dbReference type="Google" id="ProtNLM"/>
    </source>
</evidence>
<feature type="compositionally biased region" description="Polar residues" evidence="3">
    <location>
        <begin position="519"/>
        <end position="540"/>
    </location>
</feature>
<reference evidence="6 7" key="1">
    <citation type="submission" date="2016-07" db="EMBL/GenBank/DDBJ databases">
        <title>Pervasive Adenine N6-methylation of Active Genes in Fungi.</title>
        <authorList>
            <consortium name="DOE Joint Genome Institute"/>
            <person name="Mondo S.J."/>
            <person name="Dannebaum R.O."/>
            <person name="Kuo R.C."/>
            <person name="Labutti K."/>
            <person name="Haridas S."/>
            <person name="Kuo A."/>
            <person name="Salamov A."/>
            <person name="Ahrendt S.R."/>
            <person name="Lipzen A."/>
            <person name="Sullivan W."/>
            <person name="Andreopoulos W.B."/>
            <person name="Clum A."/>
            <person name="Lindquist E."/>
            <person name="Daum C."/>
            <person name="Ramamoorthy G.K."/>
            <person name="Gryganskyi A."/>
            <person name="Culley D."/>
            <person name="Magnuson J.K."/>
            <person name="James T.Y."/>
            <person name="O'Malley M.A."/>
            <person name="Stajich J.E."/>
            <person name="Spatafora J.W."/>
            <person name="Visel A."/>
            <person name="Grigoriev I.V."/>
        </authorList>
    </citation>
    <scope>NUCLEOTIDE SEQUENCE [LARGE SCALE GENOMIC DNA]</scope>
    <source>
        <strain evidence="6 7">CBS 115471</strain>
    </source>
</reference>
<feature type="compositionally biased region" description="Polar residues" evidence="3">
    <location>
        <begin position="548"/>
        <end position="557"/>
    </location>
</feature>
<gene>
    <name evidence="6" type="ORF">BCR34DRAFT_660075</name>
</gene>
<dbReference type="SUPFAM" id="SSF117281">
    <property type="entry name" value="Kelch motif"/>
    <property type="match status" value="1"/>
</dbReference>
<feature type="transmembrane region" description="Helical" evidence="4">
    <location>
        <begin position="466"/>
        <end position="492"/>
    </location>
</feature>
<keyword evidence="5" id="KW-0732">Signal</keyword>
<dbReference type="PANTHER" id="PTHR47435:SF4">
    <property type="entry name" value="KELCH REPEAT PROTEIN (AFU_ORTHOLOGUE AFUA_5G12780)"/>
    <property type="match status" value="1"/>
</dbReference>
<dbReference type="STRING" id="1231657.A0A1Y2A868"/>
<sequence>MIAYLLISFLSFVAPSSQQKDPLLNFCRLFGHQTAVVDRKLLIDGGLVNWEGGASPQNYSSPWLREADLDRNTTEGFPQQFNLGEKNSSIPSVQGGVLWPDTVNKVVYMYGGENYGGPPVEFALWYYDVAYSTWNKSNASVADVKRASWGAGAVAQDKALGFYYGGWLTNASVPGYNAQTPLSNMLIYEMKSNTFRNATGPDAIPRAEGVMVYLPAGDGGMLVYFGGIEFPYGNSTRTGVPMSRIYLYDIANDKWYTQNASGDVPEQRRRFCAGATWVADRSSYNIYFFGGAAIADGPGFGDVYVLSIPSFRWIKFWPRPEDNVGKTFPHHSLTCDVIENSQMIIMGGTFPNSTDCDVPAIQGQHGLDLGKANQQGAKWALFNPKLTTYQVPPEIVATIGGGPTGGATVLAPTSGWGERDVSVEFGRAYTPTARTPNRYLPPTTTASANATAPPTTTPGSNSHKKALLGGAIGGAVGGLLLAVLLSVCIFCLKRRSKKAEASPQAPSELPGRQFSTIAKSTHSQQPSYNNPSISQISQMTPHGPPSSPSDGTISHPSVSAPITYVVSGQALNYDPRMSQPSQQHYRSPSGNSQPEYPGNQSPHFSRHSQQSPHLSQHSQTPHAQSPHHSQTLYHAPSPHHSHHSPQPQSTVAQELPLIRSPPGFPQQSAVHPMQPTQPIQVHSIDNYYVQHPPSTSTWPPEH</sequence>
<dbReference type="Proteomes" id="UP000193144">
    <property type="component" value="Unassembled WGS sequence"/>
</dbReference>
<evidence type="ECO:0000256" key="3">
    <source>
        <dbReference type="SAM" id="MobiDB-lite"/>
    </source>
</evidence>
<keyword evidence="4" id="KW-0472">Membrane</keyword>
<evidence type="ECO:0000256" key="5">
    <source>
        <dbReference type="SAM" id="SignalP"/>
    </source>
</evidence>
<keyword evidence="7" id="KW-1185">Reference proteome</keyword>
<feature type="compositionally biased region" description="Low complexity" evidence="3">
    <location>
        <begin position="607"/>
        <end position="622"/>
    </location>
</feature>
<feature type="region of interest" description="Disordered" evidence="3">
    <location>
        <begin position="432"/>
        <end position="462"/>
    </location>
</feature>
<organism evidence="6 7">
    <name type="scientific">Clohesyomyces aquaticus</name>
    <dbReference type="NCBI Taxonomy" id="1231657"/>
    <lineage>
        <taxon>Eukaryota</taxon>
        <taxon>Fungi</taxon>
        <taxon>Dikarya</taxon>
        <taxon>Ascomycota</taxon>
        <taxon>Pezizomycotina</taxon>
        <taxon>Dothideomycetes</taxon>
        <taxon>Pleosporomycetidae</taxon>
        <taxon>Pleosporales</taxon>
        <taxon>Lindgomycetaceae</taxon>
        <taxon>Clohesyomyces</taxon>
    </lineage>
</organism>
<keyword evidence="4" id="KW-0812">Transmembrane</keyword>
<comment type="caution">
    <text evidence="6">The sequence shown here is derived from an EMBL/GenBank/DDBJ whole genome shotgun (WGS) entry which is preliminary data.</text>
</comment>
<evidence type="ECO:0000313" key="7">
    <source>
        <dbReference type="Proteomes" id="UP000193144"/>
    </source>
</evidence>
<accession>A0A1Y2A868</accession>
<feature type="region of interest" description="Disordered" evidence="3">
    <location>
        <begin position="573"/>
        <end position="651"/>
    </location>
</feature>
<feature type="compositionally biased region" description="Low complexity" evidence="3">
    <location>
        <begin position="441"/>
        <end position="458"/>
    </location>
</feature>
<dbReference type="AlphaFoldDB" id="A0A1Y2A868"/>
<evidence type="ECO:0000313" key="6">
    <source>
        <dbReference type="EMBL" id="ORY18722.1"/>
    </source>
</evidence>
<proteinExistence type="predicted"/>
<feature type="signal peptide" evidence="5">
    <location>
        <begin position="1"/>
        <end position="18"/>
    </location>
</feature>
<feature type="region of interest" description="Disordered" evidence="3">
    <location>
        <begin position="519"/>
        <end position="557"/>
    </location>
</feature>